<protein>
    <submittedName>
        <fullName evidence="1">Uncharacterized protein</fullName>
    </submittedName>
</protein>
<evidence type="ECO:0000313" key="1">
    <source>
        <dbReference type="EnsemblPlants" id="AVESA.00010b.r2.5AG0824850.2.CDS"/>
    </source>
</evidence>
<sequence length="1511" mass="169409">MSQPPVDPPEWLRTLPVAPEYRPTPAEFADPIAYILKIEPEASRYGICKIVPPLPAPPREATVQRLKASFASNAAASAAGDSVPTFPTRLQQVGLSTKNRRGANRRVWESGERYTLEAFRSKARDFELPRHATPPKHATPLQLEALFWGACAARPFNVEYGNDMPGSGFVKPEELELNTGNVVEAPRDVGETEWNMRIAPRARGSLLRAMARDVAGVTTPMLYVAMLYSWFAWHVEDHELHSLNYLHFGKSKTWYGVPRDAILAFEDAVRVHGYADDLNAIMAFQTLNQKTTVLSPEVLLSAGVPCCRLVQNPGEFVITFPGAYHSGFSHGFNCGEATNIATPLWLQVAKEAAIRRASTNCGPMISHYQLLYKLALSLRQREPKDFHTFPRSSRLRAKKKKDEVDIMVKEKFVGSVIENNNLLSILLDKSSCIIVPEIAFPPASFPTMMEPDFTLKQSLTGGHCSIVRHAVENMSVDVALDTSIVVENMSGSQSVTEASFSACNRRKVYETKYSELDTAAFCLSISKVQSGVIDKDRSPWGGGLLDQGRLPCVQCGILSFACVAIIQPREAAVQFVMSGEDISLSAKLGEVGKSDDTSNCITGNCEMVPQQGQASGAHRVSSAQVSDRCRQLYSRNKNGCTSALGLLASAYESSDSEEEKSDNVSIDSEKIDAANQGTDIRFMETIVSFSSTVHCQREDLHLHEEGCEARTTSSMETIEHNSRPITRSSWDTGTSHFTKIGEQGTPYDQCSVYLDLGNDLTISGVTAASDICVSTVKSSVEPDMLTKLKYNKDSCRMHVFCLEHALETWTQLQEIGGANVMLLCHPEYPRAESAAKLIAKELGLKHDWKDINFEEATEDDIRRIQLALQDEDAEPASSDWAVKMGISIYYSAKQSKSPLYSKQIPYNSIIYEAFGQENPDNLINYGRQRSGMTKKRVAGSWCGKVWMSNQVHPFLASGREEQNHAMVWSKPMFVGAKSHDKVQDEPLTKCYTVINSSPSKRTPRRKGADSIEKSGARKKRCSASDETTLHHSSLWMNSRTISDQPGNLNDHDKHEGGEIAEARSTQRYQQHTLQSLSTELSSNKQNDDKRINDFLEFHDENNDVDCWLNIDAGDNAAIGNLEHIQEQGPDAVKAKSAGKLQGSKRNCSKGKGRHDNNEDKKVQKMNKKSISWKQKTIEINRQFREDYNEDNTLEYLLNVECREEATIDNWDEVPEEKSDYARVESRGKRRSCTDDKRSNNSNALHDEYNDVECWHIHSGDNAAVGNLDNSPQQRLEAVKMKSGCKSEICKGKSSKGKANDRLSNGDKKFQMVNIKSSFRKQKNDGITGKFDKGRDEDKAVDYLLNDEYEDTHDNWYEVPDEEIDEVKVKSRGKNQTSKRKIKQHAGDNAATFPCDIEGCDMSFSTEQDLLLHKRDICPVKGCKKKFFCHKYLLQHRKVHLDERPLQCAWKGCNKTFKWPWARTEHMRVHTGVRPYVCKIPGCGQTFRFVSDFSRHKRKTGHYGDKRNKGST</sequence>
<evidence type="ECO:0000313" key="2">
    <source>
        <dbReference type="Proteomes" id="UP001732700"/>
    </source>
</evidence>
<organism evidence="1 2">
    <name type="scientific">Avena sativa</name>
    <name type="common">Oat</name>
    <dbReference type="NCBI Taxonomy" id="4498"/>
    <lineage>
        <taxon>Eukaryota</taxon>
        <taxon>Viridiplantae</taxon>
        <taxon>Streptophyta</taxon>
        <taxon>Embryophyta</taxon>
        <taxon>Tracheophyta</taxon>
        <taxon>Spermatophyta</taxon>
        <taxon>Magnoliopsida</taxon>
        <taxon>Liliopsida</taxon>
        <taxon>Poales</taxon>
        <taxon>Poaceae</taxon>
        <taxon>BOP clade</taxon>
        <taxon>Pooideae</taxon>
        <taxon>Poodae</taxon>
        <taxon>Poeae</taxon>
        <taxon>Poeae Chloroplast Group 1 (Aveneae type)</taxon>
        <taxon>Aveninae</taxon>
        <taxon>Avena</taxon>
    </lineage>
</organism>
<dbReference type="Proteomes" id="UP001732700">
    <property type="component" value="Chromosome 5A"/>
</dbReference>
<dbReference type="EnsemblPlants" id="AVESA.00010b.r2.5AG0824850.2">
    <property type="protein sequence ID" value="AVESA.00010b.r2.5AG0824850.2.CDS"/>
    <property type="gene ID" value="AVESA.00010b.r2.5AG0824850"/>
</dbReference>
<keyword evidence="2" id="KW-1185">Reference proteome</keyword>
<name>A0ACD5XIA3_AVESA</name>
<accession>A0ACD5XIA3</accession>
<reference evidence="1" key="2">
    <citation type="submission" date="2025-09" db="UniProtKB">
        <authorList>
            <consortium name="EnsemblPlants"/>
        </authorList>
    </citation>
    <scope>IDENTIFICATION</scope>
</reference>
<proteinExistence type="predicted"/>
<reference evidence="1" key="1">
    <citation type="submission" date="2021-05" db="EMBL/GenBank/DDBJ databases">
        <authorList>
            <person name="Scholz U."/>
            <person name="Mascher M."/>
            <person name="Fiebig A."/>
        </authorList>
    </citation>
    <scope>NUCLEOTIDE SEQUENCE [LARGE SCALE GENOMIC DNA]</scope>
</reference>